<dbReference type="GO" id="GO:0003677">
    <property type="term" value="F:DNA binding"/>
    <property type="evidence" value="ECO:0007669"/>
    <property type="project" value="InterPro"/>
</dbReference>
<dbReference type="GO" id="GO:0005524">
    <property type="term" value="F:ATP binding"/>
    <property type="evidence" value="ECO:0007669"/>
    <property type="project" value="InterPro"/>
</dbReference>
<dbReference type="RefSeq" id="YP_007005267.1">
    <property type="nucleotide sequence ID" value="NC_019507.1"/>
</dbReference>
<evidence type="ECO:0000313" key="2">
    <source>
        <dbReference type="Proteomes" id="UP000050571"/>
    </source>
</evidence>
<dbReference type="InterPro" id="IPR013760">
    <property type="entry name" value="Topo_IIA-like_dom_sf"/>
</dbReference>
<keyword evidence="2" id="KW-1185">Reference proteome</keyword>
<dbReference type="Proteomes" id="UP000050571">
    <property type="component" value="Segment"/>
</dbReference>
<gene>
    <name evidence="1" type="primary">CP21_197</name>
</gene>
<dbReference type="KEGG" id="vg:14011007"/>
<name>I7JVW3_9CAUD</name>
<dbReference type="InterPro" id="IPR013757">
    <property type="entry name" value="Topo_IIA_A_a_sf"/>
</dbReference>
<dbReference type="SUPFAM" id="SSF56719">
    <property type="entry name" value="Type II DNA topoisomerase"/>
    <property type="match status" value="1"/>
</dbReference>
<proteinExistence type="predicted"/>
<accession>I7JVW3</accession>
<sequence>MKRSKKDIELDLESKGFIKFENSYDYLLKLPIHSFTNETFEKLVQNAKEIKAKFETLKKSGYI</sequence>
<dbReference type="Gene3D" id="1.10.268.10">
    <property type="entry name" value="Topoisomerase, domain 3"/>
    <property type="match status" value="1"/>
</dbReference>
<evidence type="ECO:0000313" key="1">
    <source>
        <dbReference type="EMBL" id="CCH63659.1"/>
    </source>
</evidence>
<dbReference type="GeneID" id="14011007"/>
<reference evidence="1 2" key="1">
    <citation type="journal article" date="2012" name="J. Virol.">
        <title>The Complete Genome Sequence of Bacteriophage CP21 Reveals Modular Shuffling in Campylobacter Group II Phages.</title>
        <authorList>
            <person name="Hammerl J.A."/>
            <person name="Jackel C."/>
            <person name="Reetz J."/>
            <person name="Hertwig S."/>
        </authorList>
    </citation>
    <scope>NUCLEOTIDE SEQUENCE [LARGE SCALE GENOMIC DNA]</scope>
</reference>
<organism evidence="1 2">
    <name type="scientific">Campylobacter phage CP21</name>
    <dbReference type="NCBI Taxonomy" id="2881391"/>
    <lineage>
        <taxon>Viruses</taxon>
        <taxon>Duplodnaviria</taxon>
        <taxon>Heunggongvirae</taxon>
        <taxon>Uroviricota</taxon>
        <taxon>Caudoviricetes</taxon>
        <taxon>Connertonviridae</taxon>
        <taxon>Firehammervirus</taxon>
        <taxon>Firehammervirus CP21</taxon>
    </lineage>
</organism>
<dbReference type="GO" id="GO:0003918">
    <property type="term" value="F:DNA topoisomerase type II (double strand cut, ATP-hydrolyzing) activity"/>
    <property type="evidence" value="ECO:0007669"/>
    <property type="project" value="InterPro"/>
</dbReference>
<dbReference type="EMBL" id="HE815464">
    <property type="protein sequence ID" value="CCH63659.1"/>
    <property type="molecule type" value="Genomic_DNA"/>
</dbReference>
<protein>
    <submittedName>
        <fullName evidence="1">DNA topoisomerase</fullName>
    </submittedName>
</protein>